<reference evidence="1 2" key="1">
    <citation type="submission" date="2016-10" db="EMBL/GenBank/DDBJ databases">
        <authorList>
            <person name="de Groot N.N."/>
        </authorList>
    </citation>
    <scope>NUCLEOTIDE SEQUENCE [LARGE SCALE GENOMIC DNA]</scope>
    <source>
        <strain evidence="1 2">HLD2</strain>
    </source>
</reference>
<protein>
    <submittedName>
        <fullName evidence="1">Uncharacterized protein</fullName>
    </submittedName>
</protein>
<gene>
    <name evidence="1" type="ORF">SAMN03097708_03091</name>
</gene>
<dbReference type="AlphaFoldDB" id="A0A1G5QZ12"/>
<proteinExistence type="predicted"/>
<evidence type="ECO:0000313" key="1">
    <source>
        <dbReference type="EMBL" id="SCZ67104.1"/>
    </source>
</evidence>
<dbReference type="EMBL" id="FMWD01000013">
    <property type="protein sequence ID" value="SCZ67104.1"/>
    <property type="molecule type" value="Genomic_DNA"/>
</dbReference>
<organism evidence="1 2">
    <name type="scientific">Thiohalomonas denitrificans</name>
    <dbReference type="NCBI Taxonomy" id="415747"/>
    <lineage>
        <taxon>Bacteria</taxon>
        <taxon>Pseudomonadati</taxon>
        <taxon>Pseudomonadota</taxon>
        <taxon>Gammaproteobacteria</taxon>
        <taxon>Thiohalomonadales</taxon>
        <taxon>Thiohalomonadaceae</taxon>
        <taxon>Thiohalomonas</taxon>
    </lineage>
</organism>
<evidence type="ECO:0000313" key="2">
    <source>
        <dbReference type="Proteomes" id="UP000199648"/>
    </source>
</evidence>
<name>A0A1G5QZ12_9GAMM</name>
<accession>A0A1G5QZ12</accession>
<dbReference type="Pfam" id="PF20126">
    <property type="entry name" value="TumE"/>
    <property type="match status" value="1"/>
</dbReference>
<keyword evidence="2" id="KW-1185">Reference proteome</keyword>
<sequence>MDAKGLETLLDLDGQIFGQEGGYWIKVEAKRVAATPNRPHGVSYSLTLHAIDGRRVLGFDNAHAVRVRGNRFSGRCLEYDHRHRTEEDEGTPYEFETPEQLLADFFQAVDRYLKDQGVLKR</sequence>
<dbReference type="Proteomes" id="UP000199648">
    <property type="component" value="Unassembled WGS sequence"/>
</dbReference>
<dbReference type="OrthoDB" id="7451512at2"/>
<dbReference type="InterPro" id="IPR045397">
    <property type="entry name" value="TumE-like"/>
</dbReference>
<dbReference type="RefSeq" id="WP_092998967.1">
    <property type="nucleotide sequence ID" value="NZ_FMWD01000013.1"/>
</dbReference>